<organism evidence="4">
    <name type="scientific">Phaffia rhodozyma</name>
    <name type="common">Yeast</name>
    <name type="synonym">Xanthophyllomyces dendrorhous</name>
    <dbReference type="NCBI Taxonomy" id="264483"/>
    <lineage>
        <taxon>Eukaryota</taxon>
        <taxon>Fungi</taxon>
        <taxon>Dikarya</taxon>
        <taxon>Basidiomycota</taxon>
        <taxon>Agaricomycotina</taxon>
        <taxon>Tremellomycetes</taxon>
        <taxon>Cystofilobasidiales</taxon>
        <taxon>Mrakiaceae</taxon>
        <taxon>Phaffia</taxon>
    </lineage>
</organism>
<proteinExistence type="predicted"/>
<keyword evidence="2" id="KW-1133">Transmembrane helix</keyword>
<feature type="compositionally biased region" description="Low complexity" evidence="1">
    <location>
        <begin position="90"/>
        <end position="121"/>
    </location>
</feature>
<dbReference type="EMBL" id="LN483249">
    <property type="protein sequence ID" value="CDZ97630.1"/>
    <property type="molecule type" value="Genomic_DNA"/>
</dbReference>
<feature type="transmembrane region" description="Helical" evidence="2">
    <location>
        <begin position="47"/>
        <end position="66"/>
    </location>
</feature>
<accession>A0A0F7SGX6</accession>
<keyword evidence="3" id="KW-0732">Signal</keyword>
<keyword evidence="2" id="KW-0812">Transmembrane</keyword>
<keyword evidence="2" id="KW-0472">Membrane</keyword>
<evidence type="ECO:0008006" key="5">
    <source>
        <dbReference type="Google" id="ProtNLM"/>
    </source>
</evidence>
<dbReference type="AlphaFoldDB" id="A0A0F7SGX6"/>
<evidence type="ECO:0000313" key="4">
    <source>
        <dbReference type="EMBL" id="CDZ97630.1"/>
    </source>
</evidence>
<feature type="compositionally biased region" description="Basic and acidic residues" evidence="1">
    <location>
        <begin position="159"/>
        <end position="183"/>
    </location>
</feature>
<protein>
    <recommendedName>
        <fullName evidence="5">Chitin synthesis regulation, Congo red resistance, RCR protein</fullName>
    </recommendedName>
</protein>
<sequence>MLSTSTALILATVLASQFSQAHAWTVCRNSFGQYYRCNSGLSAAARWGIGVGAAVLFVFALLMLGLTRRRRIQRQNLYYAQQQAELGSGNQFYNPAANPQQQQQHSAPPQTQQTGTFGGFFKKNNQAPPPPPPVYPGPQQTYAPPAAPFPGYQTTPDVNPHEDYERRQHEENLRLEAQRQQRT</sequence>
<evidence type="ECO:0000256" key="2">
    <source>
        <dbReference type="SAM" id="Phobius"/>
    </source>
</evidence>
<feature type="compositionally biased region" description="Pro residues" evidence="1">
    <location>
        <begin position="127"/>
        <end position="136"/>
    </location>
</feature>
<reference evidence="4" key="1">
    <citation type="submission" date="2014-08" db="EMBL/GenBank/DDBJ databases">
        <authorList>
            <person name="Sharma Rahul"/>
            <person name="Thines Marco"/>
        </authorList>
    </citation>
    <scope>NUCLEOTIDE SEQUENCE</scope>
</reference>
<evidence type="ECO:0000256" key="1">
    <source>
        <dbReference type="SAM" id="MobiDB-lite"/>
    </source>
</evidence>
<feature type="chain" id="PRO_5002521949" description="Chitin synthesis regulation, Congo red resistance, RCR protein" evidence="3">
    <location>
        <begin position="24"/>
        <end position="183"/>
    </location>
</feature>
<evidence type="ECO:0000256" key="3">
    <source>
        <dbReference type="SAM" id="SignalP"/>
    </source>
</evidence>
<name>A0A0F7SGX6_PHARH</name>
<feature type="region of interest" description="Disordered" evidence="1">
    <location>
        <begin position="89"/>
        <end position="183"/>
    </location>
</feature>
<feature type="signal peptide" evidence="3">
    <location>
        <begin position="1"/>
        <end position="23"/>
    </location>
</feature>